<keyword evidence="2" id="KW-1185">Reference proteome</keyword>
<accession>A0A2Z6B1U2</accession>
<sequence length="100" mass="10785">MNVQVATQRRMLHLISSEKGTAGVMASDWGAGHRMDGRGTATLPIPALLPMGDEPVPEGDVRVVFSLRAAWVTDSALWRGVLCRGMHWRIPLLATGAGDH</sequence>
<dbReference type="Proteomes" id="UP000269883">
    <property type="component" value="Chromosome"/>
</dbReference>
<gene>
    <name evidence="1" type="ORF">DFE_2763</name>
</gene>
<dbReference type="KEGG" id="dfl:DFE_2763"/>
<proteinExistence type="predicted"/>
<dbReference type="EMBL" id="AP017378">
    <property type="protein sequence ID" value="BBD09489.1"/>
    <property type="molecule type" value="Genomic_DNA"/>
</dbReference>
<reference evidence="1 2" key="1">
    <citation type="journal article" date="2018" name="Sci. Adv.">
        <title>Multi-heme cytochromes provide a pathway for survival in energy-limited environments.</title>
        <authorList>
            <person name="Deng X."/>
            <person name="Dohmae N."/>
            <person name="Nealson K.H."/>
            <person name="Hashimoto K."/>
            <person name="Okamoto A."/>
        </authorList>
    </citation>
    <scope>NUCLEOTIDE SEQUENCE [LARGE SCALE GENOMIC DNA]</scope>
    <source>
        <strain evidence="1 2">IS5</strain>
    </source>
</reference>
<name>A0A2Z6B1U2_9BACT</name>
<protein>
    <submittedName>
        <fullName evidence="1">Beta-N-acetylglucosaminidase</fullName>
    </submittedName>
</protein>
<evidence type="ECO:0000313" key="2">
    <source>
        <dbReference type="Proteomes" id="UP000269883"/>
    </source>
</evidence>
<evidence type="ECO:0000313" key="1">
    <source>
        <dbReference type="EMBL" id="BBD09489.1"/>
    </source>
</evidence>
<dbReference type="AlphaFoldDB" id="A0A2Z6B1U2"/>
<organism evidence="1 2">
    <name type="scientific">Desulfovibrio ferrophilus</name>
    <dbReference type="NCBI Taxonomy" id="241368"/>
    <lineage>
        <taxon>Bacteria</taxon>
        <taxon>Pseudomonadati</taxon>
        <taxon>Thermodesulfobacteriota</taxon>
        <taxon>Desulfovibrionia</taxon>
        <taxon>Desulfovibrionales</taxon>
        <taxon>Desulfovibrionaceae</taxon>
        <taxon>Desulfovibrio</taxon>
    </lineage>
</organism>